<dbReference type="InterPro" id="IPR016186">
    <property type="entry name" value="C-type_lectin-like/link_sf"/>
</dbReference>
<dbReference type="OrthoDB" id="7357196at2759"/>
<dbReference type="AlphaFoldDB" id="A0A4Z2EE09"/>
<dbReference type="InterPro" id="IPR001304">
    <property type="entry name" value="C-type_lectin-like"/>
</dbReference>
<reference evidence="2 3" key="1">
    <citation type="submission" date="2019-03" db="EMBL/GenBank/DDBJ databases">
        <title>First draft genome of Liparis tanakae, snailfish: a comprehensive survey of snailfish specific genes.</title>
        <authorList>
            <person name="Kim W."/>
            <person name="Song I."/>
            <person name="Jeong J.-H."/>
            <person name="Kim D."/>
            <person name="Kim S."/>
            <person name="Ryu S."/>
            <person name="Song J.Y."/>
            <person name="Lee S.K."/>
        </authorList>
    </citation>
    <scope>NUCLEOTIDE SEQUENCE [LARGE SCALE GENOMIC DNA]</scope>
    <source>
        <tissue evidence="2">Muscle</tissue>
    </source>
</reference>
<dbReference type="PANTHER" id="PTHR45784:SF5">
    <property type="entry name" value="C-TYPE LECTIN DOMAIN FAMILY 20 MEMBER A-RELATED"/>
    <property type="match status" value="1"/>
</dbReference>
<proteinExistence type="predicted"/>
<dbReference type="EMBL" id="SRLO01009097">
    <property type="protein sequence ID" value="TNN26988.1"/>
    <property type="molecule type" value="Genomic_DNA"/>
</dbReference>
<sequence>MTAETSQSEKTFVFVQPVMTWPAARDYCRAHHTDLAFIENDEENDAVSALIGNHDVWIGLYRVRWTWSDKSLSTYRNWEIPTLKTMIRMKMKTSADITDPATNAQILQQRHLHFCLIHGEERT</sequence>
<dbReference type="Proteomes" id="UP000314294">
    <property type="component" value="Unassembled WGS sequence"/>
</dbReference>
<name>A0A4Z2EE09_9TELE</name>
<gene>
    <name evidence="2" type="ORF">EYF80_062869</name>
</gene>
<feature type="domain" description="C-type lectin" evidence="1">
    <location>
        <begin position="7"/>
        <end position="81"/>
    </location>
</feature>
<dbReference type="SMART" id="SM00034">
    <property type="entry name" value="CLECT"/>
    <property type="match status" value="1"/>
</dbReference>
<keyword evidence="3" id="KW-1185">Reference proteome</keyword>
<dbReference type="PANTHER" id="PTHR45784">
    <property type="entry name" value="C-TYPE LECTIN DOMAIN FAMILY 20 MEMBER A-RELATED"/>
    <property type="match status" value="1"/>
</dbReference>
<accession>A0A4Z2EE09</accession>
<organism evidence="2 3">
    <name type="scientific">Liparis tanakae</name>
    <name type="common">Tanaka's snailfish</name>
    <dbReference type="NCBI Taxonomy" id="230148"/>
    <lineage>
        <taxon>Eukaryota</taxon>
        <taxon>Metazoa</taxon>
        <taxon>Chordata</taxon>
        <taxon>Craniata</taxon>
        <taxon>Vertebrata</taxon>
        <taxon>Euteleostomi</taxon>
        <taxon>Actinopterygii</taxon>
        <taxon>Neopterygii</taxon>
        <taxon>Teleostei</taxon>
        <taxon>Neoteleostei</taxon>
        <taxon>Acanthomorphata</taxon>
        <taxon>Eupercaria</taxon>
        <taxon>Perciformes</taxon>
        <taxon>Cottioidei</taxon>
        <taxon>Cottales</taxon>
        <taxon>Liparidae</taxon>
        <taxon>Liparis</taxon>
    </lineage>
</organism>
<dbReference type="Pfam" id="PF00059">
    <property type="entry name" value="Lectin_C"/>
    <property type="match status" value="1"/>
</dbReference>
<dbReference type="InterPro" id="IPR016187">
    <property type="entry name" value="CTDL_fold"/>
</dbReference>
<evidence type="ECO:0000259" key="1">
    <source>
        <dbReference type="PROSITE" id="PS50041"/>
    </source>
</evidence>
<evidence type="ECO:0000313" key="2">
    <source>
        <dbReference type="EMBL" id="TNN26988.1"/>
    </source>
</evidence>
<evidence type="ECO:0000313" key="3">
    <source>
        <dbReference type="Proteomes" id="UP000314294"/>
    </source>
</evidence>
<dbReference type="PROSITE" id="PS50041">
    <property type="entry name" value="C_TYPE_LECTIN_2"/>
    <property type="match status" value="1"/>
</dbReference>
<dbReference type="Gene3D" id="3.10.100.10">
    <property type="entry name" value="Mannose-Binding Protein A, subunit A"/>
    <property type="match status" value="1"/>
</dbReference>
<dbReference type="SUPFAM" id="SSF56436">
    <property type="entry name" value="C-type lectin-like"/>
    <property type="match status" value="1"/>
</dbReference>
<protein>
    <recommendedName>
        <fullName evidence="1">C-type lectin domain-containing protein</fullName>
    </recommendedName>
</protein>
<comment type="caution">
    <text evidence="2">The sequence shown here is derived from an EMBL/GenBank/DDBJ whole genome shotgun (WGS) entry which is preliminary data.</text>
</comment>